<dbReference type="PaxDb" id="67767-A0A0J7L1X9"/>
<gene>
    <name evidence="2" type="ORF">RF55_3231</name>
</gene>
<keyword evidence="3" id="KW-1185">Reference proteome</keyword>
<comment type="caution">
    <text evidence="2">The sequence shown here is derived from an EMBL/GenBank/DDBJ whole genome shotgun (WGS) entry which is preliminary data.</text>
</comment>
<evidence type="ECO:0000256" key="1">
    <source>
        <dbReference type="SAM" id="MobiDB-lite"/>
    </source>
</evidence>
<feature type="compositionally biased region" description="Gly residues" evidence="1">
    <location>
        <begin position="123"/>
        <end position="135"/>
    </location>
</feature>
<protein>
    <submittedName>
        <fullName evidence="2">Uncharacterized protein</fullName>
    </submittedName>
</protein>
<feature type="region of interest" description="Disordered" evidence="1">
    <location>
        <begin position="113"/>
        <end position="135"/>
    </location>
</feature>
<dbReference type="AlphaFoldDB" id="A0A0J7L1X9"/>
<proteinExistence type="predicted"/>
<name>A0A0J7L1X9_LASNI</name>
<reference evidence="2 3" key="1">
    <citation type="submission" date="2015-04" db="EMBL/GenBank/DDBJ databases">
        <title>Lasius niger genome sequencing.</title>
        <authorList>
            <person name="Konorov E.A."/>
            <person name="Nikitin M.A."/>
            <person name="Kirill M.V."/>
            <person name="Chang P."/>
        </authorList>
    </citation>
    <scope>NUCLEOTIDE SEQUENCE [LARGE SCALE GENOMIC DNA]</scope>
    <source>
        <tissue evidence="2">Whole</tissue>
    </source>
</reference>
<evidence type="ECO:0000313" key="3">
    <source>
        <dbReference type="Proteomes" id="UP000036403"/>
    </source>
</evidence>
<organism evidence="2 3">
    <name type="scientific">Lasius niger</name>
    <name type="common">Black garden ant</name>
    <dbReference type="NCBI Taxonomy" id="67767"/>
    <lineage>
        <taxon>Eukaryota</taxon>
        <taxon>Metazoa</taxon>
        <taxon>Ecdysozoa</taxon>
        <taxon>Arthropoda</taxon>
        <taxon>Hexapoda</taxon>
        <taxon>Insecta</taxon>
        <taxon>Pterygota</taxon>
        <taxon>Neoptera</taxon>
        <taxon>Endopterygota</taxon>
        <taxon>Hymenoptera</taxon>
        <taxon>Apocrita</taxon>
        <taxon>Aculeata</taxon>
        <taxon>Formicoidea</taxon>
        <taxon>Formicidae</taxon>
        <taxon>Formicinae</taxon>
        <taxon>Lasius</taxon>
        <taxon>Lasius</taxon>
    </lineage>
</organism>
<dbReference type="Proteomes" id="UP000036403">
    <property type="component" value="Unassembled WGS sequence"/>
</dbReference>
<evidence type="ECO:0000313" key="2">
    <source>
        <dbReference type="EMBL" id="KMQ96479.1"/>
    </source>
</evidence>
<dbReference type="EMBL" id="LBMM01001342">
    <property type="protein sequence ID" value="KMQ96479.1"/>
    <property type="molecule type" value="Genomic_DNA"/>
</dbReference>
<sequence length="135" mass="14292">MRDPLTALPGDAFPGTLWHSSKIGRWVNDMLQDTRNRNSVVICRYNDTKWGLTGYGVKSMPLAGNRFYEYMRYGLHVPGILVGAPLNHCEICSTCGGGDEGGEGEAVVEESNGEKGGRAICRGGEGGKGGGDVGG</sequence>
<accession>A0A0J7L1X9</accession>